<sequence length="901" mass="101251">MSRDRATRPRSVNRPSSPCEPGPQVPDLLCSLTQLHRSMTELRRNRPAGWYQWVWRPRNSLDLHGWDVPRAVQALIELQLDLVVAETGQENYFNWQIEDLESMSTETQVQRKKRLCTKRPGLVTGRVGDTKGPQWLPVVIMCAIVPRAALVSTRRDSDLVLCNIVWRNPEGALGITLYNNHQYYYMDHENPEKSLRFAVAASAPLVQGSRDSNRNFSAAAQYLYELVSGRAEIDLKYTSEEDVKGHDKIHIRAGDWISYFQWYIGEASPVHRMTLVMKELPLWSLMAVTQDKDNGHPNEGEVKEMYERHIHEHMSIPAAGLSNCLITEEAHQLRRAGHHEFVFTVLDLPHTLKPRDLFSGIYDIFPAHHSWHVANPNNPVSSFDFYWPDPGHKAHMYCRYRRLHHGPPVHLVGINYLGLPPFLATGPASVAKIPDAYENYKAALSQAVHRAFQTMPDLAIHLAEDIIGDDGFTDGTIGRVLRPPDAESGDAYRAAFVAAWGKHNPRLGAAKSLFPFVVMEEESIIQHFGMVPVRVEPHVREILRCSGAFSSMRQHIRPVLLQAPEVPDAHTIPGYDLFVRAMKLLLHEDSMDREVSVRQSMRPIPRALWDKQGLRVVIRVPDACKNHPNCACDCWVGPYLEDLAEDIFTHNNDPSEMVPNDVPLPFPRGAAFRAYREAILIKAPGVEHGLLDSTLRDDRARSLSYVMPSPNIITLGHSRNLGSAVAASSPHAHSTPVPAQPLDASRPMDEESSASNGIPSHTSLQDFKTMPELMECFTSLVVKLNERDQTSFSKQMTAAIMAENLALKEQLERQALDATVRASEIRAKDHALREMIARLHAQQKHLEGLEAAHKLETAASGEYRVVLARFSSLLGLLGGCRGLSRPAKPQKRLKATRKASK</sequence>
<feature type="region of interest" description="Disordered" evidence="2">
    <location>
        <begin position="724"/>
        <end position="762"/>
    </location>
</feature>
<reference evidence="3 4" key="1">
    <citation type="submission" date="2016-07" db="EMBL/GenBank/DDBJ databases">
        <title>Draft genome of the white-rot fungus Obba rivulosa 3A-2.</title>
        <authorList>
            <consortium name="DOE Joint Genome Institute"/>
            <person name="Miettinen O."/>
            <person name="Riley R."/>
            <person name="Acob R."/>
            <person name="Barry K."/>
            <person name="Cullen D."/>
            <person name="De Vries R."/>
            <person name="Hainaut M."/>
            <person name="Hatakka A."/>
            <person name="Henrissat B."/>
            <person name="Hilden K."/>
            <person name="Kuo R."/>
            <person name="Labutti K."/>
            <person name="Lipzen A."/>
            <person name="Makela M.R."/>
            <person name="Sandor L."/>
            <person name="Spatafora J.W."/>
            <person name="Grigoriev I.V."/>
            <person name="Hibbett D.S."/>
        </authorList>
    </citation>
    <scope>NUCLEOTIDE SEQUENCE [LARGE SCALE GENOMIC DNA]</scope>
    <source>
        <strain evidence="3 4">3A-2</strain>
    </source>
</reference>
<dbReference type="OrthoDB" id="2631524at2759"/>
<protein>
    <submittedName>
        <fullName evidence="3">Uncharacterized protein</fullName>
    </submittedName>
</protein>
<accession>A0A8E2DKD2</accession>
<feature type="coiled-coil region" evidence="1">
    <location>
        <begin position="808"/>
        <end position="852"/>
    </location>
</feature>
<evidence type="ECO:0000313" key="4">
    <source>
        <dbReference type="Proteomes" id="UP000250043"/>
    </source>
</evidence>
<organism evidence="3 4">
    <name type="scientific">Obba rivulosa</name>
    <dbReference type="NCBI Taxonomy" id="1052685"/>
    <lineage>
        <taxon>Eukaryota</taxon>
        <taxon>Fungi</taxon>
        <taxon>Dikarya</taxon>
        <taxon>Basidiomycota</taxon>
        <taxon>Agaricomycotina</taxon>
        <taxon>Agaricomycetes</taxon>
        <taxon>Polyporales</taxon>
        <taxon>Gelatoporiaceae</taxon>
        <taxon>Obba</taxon>
    </lineage>
</organism>
<feature type="compositionally biased region" description="Polar residues" evidence="2">
    <location>
        <begin position="753"/>
        <end position="762"/>
    </location>
</feature>
<keyword evidence="1" id="KW-0175">Coiled coil</keyword>
<feature type="compositionally biased region" description="Low complexity" evidence="2">
    <location>
        <begin position="724"/>
        <end position="737"/>
    </location>
</feature>
<keyword evidence="4" id="KW-1185">Reference proteome</keyword>
<evidence type="ECO:0000256" key="1">
    <source>
        <dbReference type="SAM" id="Coils"/>
    </source>
</evidence>
<feature type="region of interest" description="Disordered" evidence="2">
    <location>
        <begin position="1"/>
        <end position="24"/>
    </location>
</feature>
<name>A0A8E2DKD2_9APHY</name>
<gene>
    <name evidence="3" type="ORF">OBBRIDRAFT_530182</name>
</gene>
<evidence type="ECO:0000256" key="2">
    <source>
        <dbReference type="SAM" id="MobiDB-lite"/>
    </source>
</evidence>
<proteinExistence type="predicted"/>
<dbReference type="EMBL" id="KV722387">
    <property type="protein sequence ID" value="OCH91345.1"/>
    <property type="molecule type" value="Genomic_DNA"/>
</dbReference>
<dbReference type="Proteomes" id="UP000250043">
    <property type="component" value="Unassembled WGS sequence"/>
</dbReference>
<evidence type="ECO:0000313" key="3">
    <source>
        <dbReference type="EMBL" id="OCH91345.1"/>
    </source>
</evidence>
<dbReference type="AlphaFoldDB" id="A0A8E2DKD2"/>